<protein>
    <submittedName>
        <fullName evidence="1">Uncharacterized protein</fullName>
    </submittedName>
</protein>
<reference evidence="1 2" key="1">
    <citation type="submission" date="2019-07" db="EMBL/GenBank/DDBJ databases">
        <title>Whole genome shotgun sequence of Skermanella aerolata NBRC 106429.</title>
        <authorList>
            <person name="Hosoyama A."/>
            <person name="Uohara A."/>
            <person name="Ohji S."/>
            <person name="Ichikawa N."/>
        </authorList>
    </citation>
    <scope>NUCLEOTIDE SEQUENCE [LARGE SCALE GENOMIC DNA]</scope>
    <source>
        <strain evidence="1 2">NBRC 106429</strain>
    </source>
</reference>
<sequence>MPDDNVKTLNQSVAMRAALMHIMLLDDYIGAVLSRAEACGPGFLRESLIDYVETLQRERLSYYRIGLQSPVPSEDEDQAAALEEAA</sequence>
<keyword evidence="2" id="KW-1185">Reference proteome</keyword>
<name>A0A512DJQ6_9PROT</name>
<dbReference type="OrthoDB" id="7365779at2"/>
<dbReference type="RefSeq" id="WP_044426245.1">
    <property type="nucleotide sequence ID" value="NZ_BJYZ01000003.1"/>
</dbReference>
<evidence type="ECO:0000313" key="1">
    <source>
        <dbReference type="EMBL" id="GEO36701.1"/>
    </source>
</evidence>
<comment type="caution">
    <text evidence="1">The sequence shown here is derived from an EMBL/GenBank/DDBJ whole genome shotgun (WGS) entry which is preliminary data.</text>
</comment>
<accession>A0A512DJQ6</accession>
<organism evidence="1 2">
    <name type="scientific">Skermanella aerolata</name>
    <dbReference type="NCBI Taxonomy" id="393310"/>
    <lineage>
        <taxon>Bacteria</taxon>
        <taxon>Pseudomonadati</taxon>
        <taxon>Pseudomonadota</taxon>
        <taxon>Alphaproteobacteria</taxon>
        <taxon>Rhodospirillales</taxon>
        <taxon>Azospirillaceae</taxon>
        <taxon>Skermanella</taxon>
    </lineage>
</organism>
<dbReference type="Proteomes" id="UP000321523">
    <property type="component" value="Unassembled WGS sequence"/>
</dbReference>
<dbReference type="AlphaFoldDB" id="A0A512DJQ6"/>
<dbReference type="EMBL" id="BJYZ01000003">
    <property type="protein sequence ID" value="GEO36701.1"/>
    <property type="molecule type" value="Genomic_DNA"/>
</dbReference>
<evidence type="ECO:0000313" key="2">
    <source>
        <dbReference type="Proteomes" id="UP000321523"/>
    </source>
</evidence>
<proteinExistence type="predicted"/>
<gene>
    <name evidence="1" type="ORF">SAE02_08490</name>
</gene>